<protein>
    <submittedName>
        <fullName evidence="1">VWA domain-containing protein</fullName>
    </submittedName>
</protein>
<dbReference type="PANTHER" id="PTHR39338">
    <property type="entry name" value="BLL5662 PROTEIN-RELATED"/>
    <property type="match status" value="1"/>
</dbReference>
<comment type="caution">
    <text evidence="1">The sequence shown here is derived from an EMBL/GenBank/DDBJ whole genome shotgun (WGS) entry which is preliminary data.</text>
</comment>
<reference evidence="1 2" key="1">
    <citation type="submission" date="2022-10" db="EMBL/GenBank/DDBJ databases">
        <title>Defluviimonas sp. nov., isolated from ocean surface water.</title>
        <authorList>
            <person name="He W."/>
            <person name="Wang L."/>
            <person name="Zhang D.-F."/>
        </authorList>
    </citation>
    <scope>NUCLEOTIDE SEQUENCE [LARGE SCALE GENOMIC DNA]</scope>
    <source>
        <strain evidence="1 2">WL0002</strain>
    </source>
</reference>
<evidence type="ECO:0000313" key="2">
    <source>
        <dbReference type="Proteomes" id="UP001652542"/>
    </source>
</evidence>
<organism evidence="1 2">
    <name type="scientific">Albidovulum marisflavi</name>
    <dbReference type="NCBI Taxonomy" id="2984159"/>
    <lineage>
        <taxon>Bacteria</taxon>
        <taxon>Pseudomonadati</taxon>
        <taxon>Pseudomonadota</taxon>
        <taxon>Alphaproteobacteria</taxon>
        <taxon>Rhodobacterales</taxon>
        <taxon>Paracoccaceae</taxon>
        <taxon>Albidovulum</taxon>
    </lineage>
</organism>
<accession>A0ABT2ZBV6</accession>
<dbReference type="EMBL" id="JAOWKY010000001">
    <property type="protein sequence ID" value="MCV2868617.1"/>
    <property type="molecule type" value="Genomic_DNA"/>
</dbReference>
<evidence type="ECO:0000313" key="1">
    <source>
        <dbReference type="EMBL" id="MCV2868617.1"/>
    </source>
</evidence>
<dbReference type="InterPro" id="IPR008912">
    <property type="entry name" value="Uncharacterised_CoxE"/>
</dbReference>
<dbReference type="PANTHER" id="PTHR39338:SF7">
    <property type="entry name" value="BLL6692 PROTEIN"/>
    <property type="match status" value="1"/>
</dbReference>
<dbReference type="Pfam" id="PF05762">
    <property type="entry name" value="VWA_CoxE"/>
    <property type="match status" value="1"/>
</dbReference>
<name>A0ABT2ZBV6_9RHOB</name>
<keyword evidence="2" id="KW-1185">Reference proteome</keyword>
<proteinExistence type="predicted"/>
<dbReference type="Proteomes" id="UP001652542">
    <property type="component" value="Unassembled WGS sequence"/>
</dbReference>
<dbReference type="RefSeq" id="WP_263734218.1">
    <property type="nucleotide sequence ID" value="NZ_JAOWKY010000001.1"/>
</dbReference>
<gene>
    <name evidence="1" type="ORF">OEW28_08245</name>
</gene>
<sequence>MFLPFFEVLRKAGIPVSLREYLGFLEGLMIGLATYDVETFYYLARTAMVKDERHLDRFDRAFAEAFKGVEAITAEQVLEVVNLPAEWLEKLLERTLTPEEKAQIEALGGFDKLMETLRKRLEEQKGRHQGGSKWIGTAGTSPFGAYGYNPEGVRIGQNESRHQRAVKVWDRREFRNLDDSVELGTRNIKVALKRLRRWARSGAAEELDLASTIRATAEHGYLDVRTRPERHNAVKVLLFLDVGGSMDPHIRVIEELFSAARAEFKHLEYYYFHNCLYEGVWRDNRRRWDQQTPTWEVLRTYGPDYKAIFVGDASMSPYEIAHPGGANEHWNQEAGQVWLERARGQWPANVWLNPLPERYWPHTQSVGMVRRIFEGAMFPLTLEGIGRAMKALT</sequence>